<dbReference type="EMBL" id="LDPZ01000023">
    <property type="protein sequence ID" value="KTQ95233.1"/>
    <property type="molecule type" value="Genomic_DNA"/>
</dbReference>
<comment type="caution">
    <text evidence="3">The sequence shown here is derived from an EMBL/GenBank/DDBJ whole genome shotgun (WGS) entry which is preliminary data.</text>
</comment>
<dbReference type="RefSeq" id="WP_058635146.1">
    <property type="nucleotide sequence ID" value="NZ_LDPZ01000023.1"/>
</dbReference>
<feature type="domain" description="XdhC- CoxI" evidence="1">
    <location>
        <begin position="11"/>
        <end position="71"/>
    </location>
</feature>
<proteinExistence type="predicted"/>
<dbReference type="NCBIfam" id="TIGR02964">
    <property type="entry name" value="xanthine_xdhC"/>
    <property type="match status" value="1"/>
</dbReference>
<name>A0A175R9G2_9HYPH</name>
<dbReference type="PANTHER" id="PTHR30388:SF6">
    <property type="entry name" value="XANTHINE DEHYDROGENASE SUBUNIT A-RELATED"/>
    <property type="match status" value="1"/>
</dbReference>
<dbReference type="PATRIC" id="fig|401562.3.peg.1885"/>
<reference evidence="3 4" key="1">
    <citation type="journal article" date="2016" name="Front. Microbiol.">
        <title>Genomic Resource of Rice Seed Associated Bacteria.</title>
        <authorList>
            <person name="Midha S."/>
            <person name="Bansal K."/>
            <person name="Sharma S."/>
            <person name="Kumar N."/>
            <person name="Patil P.P."/>
            <person name="Chaudhry V."/>
            <person name="Patil P.B."/>
        </authorList>
    </citation>
    <scope>NUCLEOTIDE SEQUENCE [LARGE SCALE GENOMIC DNA]</scope>
    <source>
        <strain evidence="3 4">NS226</strain>
    </source>
</reference>
<dbReference type="Pfam" id="PF02625">
    <property type="entry name" value="XdhC_CoxI"/>
    <property type="match status" value="1"/>
</dbReference>
<gene>
    <name evidence="3" type="ORF">NS226_11740</name>
</gene>
<dbReference type="Gene3D" id="3.40.50.720">
    <property type="entry name" value="NAD(P)-binding Rossmann-like Domain"/>
    <property type="match status" value="1"/>
</dbReference>
<dbReference type="STRING" id="401562.NS365_16165"/>
<dbReference type="InterPro" id="IPR003777">
    <property type="entry name" value="XdhC_CoxI"/>
</dbReference>
<evidence type="ECO:0000313" key="3">
    <source>
        <dbReference type="EMBL" id="KTQ95233.1"/>
    </source>
</evidence>
<dbReference type="InterPro" id="IPR052698">
    <property type="entry name" value="MoCofactor_Util/Proc"/>
</dbReference>
<dbReference type="InterPro" id="IPR036291">
    <property type="entry name" value="NAD(P)-bd_dom_sf"/>
</dbReference>
<dbReference type="SUPFAM" id="SSF51735">
    <property type="entry name" value="NAD(P)-binding Rossmann-fold domains"/>
    <property type="match status" value="1"/>
</dbReference>
<evidence type="ECO:0000259" key="1">
    <source>
        <dbReference type="Pfam" id="PF02625"/>
    </source>
</evidence>
<dbReference type="InterPro" id="IPR014308">
    <property type="entry name" value="Xanthine_DH_XdhC"/>
</dbReference>
<accession>A0A175R9G2</accession>
<evidence type="ECO:0000259" key="2">
    <source>
        <dbReference type="Pfam" id="PF13478"/>
    </source>
</evidence>
<evidence type="ECO:0000313" key="4">
    <source>
        <dbReference type="Proteomes" id="UP000078272"/>
    </source>
</evidence>
<dbReference type="AlphaFoldDB" id="A0A175R9G2"/>
<dbReference type="Pfam" id="PF13478">
    <property type="entry name" value="XdhC_C"/>
    <property type="match status" value="1"/>
</dbReference>
<dbReference type="PANTHER" id="PTHR30388">
    <property type="entry name" value="ALDEHYDE OXIDOREDUCTASE MOLYBDENUM COFACTOR ASSEMBLY PROTEIN"/>
    <property type="match status" value="1"/>
</dbReference>
<sequence length="289" mass="30562">MSALPALRTAMAEGRPAVFVRVEEARGSTPREVGAFMLVTAETCEGTVGGGALEMEGIVEARRLLASGESESRLAIPLGPAIGQCCGGHVTLGFRRLDAALLSDMEALEARERAAYPHVYVFGAGHTGQALARALLPLPLQVVVIDTRADRLATLPDGVERRLRAVPEAEVPGAPAGSAFVVLTHDHALDFLIAAEALRRSDAAYVGMIGSRTKRETFRRRLDEAREGALAERLVLPIGGGRVRDKRPAVIAALAAAEILTALASSCEENHCSGFALVQNECNNISVEP</sequence>
<protein>
    <submittedName>
        <fullName evidence="3">XdhC protein</fullName>
    </submittedName>
</protein>
<dbReference type="Proteomes" id="UP000078272">
    <property type="component" value="Unassembled WGS sequence"/>
</dbReference>
<dbReference type="eggNOG" id="COG1975">
    <property type="taxonomic scope" value="Bacteria"/>
</dbReference>
<dbReference type="InterPro" id="IPR027051">
    <property type="entry name" value="XdhC_Rossmann_dom"/>
</dbReference>
<dbReference type="OrthoDB" id="61481at2"/>
<organism evidence="3 4">
    <name type="scientific">Aureimonas ureilytica</name>
    <dbReference type="NCBI Taxonomy" id="401562"/>
    <lineage>
        <taxon>Bacteria</taxon>
        <taxon>Pseudomonadati</taxon>
        <taxon>Pseudomonadota</taxon>
        <taxon>Alphaproteobacteria</taxon>
        <taxon>Hyphomicrobiales</taxon>
        <taxon>Aurantimonadaceae</taxon>
        <taxon>Aureimonas</taxon>
    </lineage>
</organism>
<feature type="domain" description="XdhC Rossmann" evidence="2">
    <location>
        <begin position="119"/>
        <end position="259"/>
    </location>
</feature>